<dbReference type="EC" id="1.11.1.29" evidence="1"/>
<evidence type="ECO:0000313" key="2">
    <source>
        <dbReference type="Proteomes" id="UP001237105"/>
    </source>
</evidence>
<dbReference type="SUPFAM" id="SSF82784">
    <property type="entry name" value="OsmC-like"/>
    <property type="match status" value="1"/>
</dbReference>
<dbReference type="Proteomes" id="UP001237105">
    <property type="component" value="Unassembled WGS sequence"/>
</dbReference>
<dbReference type="RefSeq" id="WP_282533269.1">
    <property type="nucleotide sequence ID" value="NZ_JASCIS010000002.1"/>
</dbReference>
<dbReference type="EMBL" id="JASCIS010000002">
    <property type="protein sequence ID" value="MDI3417342.1"/>
    <property type="molecule type" value="Genomic_DNA"/>
</dbReference>
<protein>
    <submittedName>
        <fullName evidence="1">OsmC family protein</fullName>
        <ecNumber evidence="1">1.11.1.29</ecNumber>
    </submittedName>
</protein>
<evidence type="ECO:0000313" key="1">
    <source>
        <dbReference type="EMBL" id="MDI3417342.1"/>
    </source>
</evidence>
<dbReference type="InterPro" id="IPR019904">
    <property type="entry name" value="Peroxiredoxin_OsmC"/>
</dbReference>
<dbReference type="InterPro" id="IPR015946">
    <property type="entry name" value="KH_dom-like_a/b"/>
</dbReference>
<dbReference type="InterPro" id="IPR003718">
    <property type="entry name" value="OsmC/Ohr_fam"/>
</dbReference>
<keyword evidence="1" id="KW-0575">Peroxidase</keyword>
<accession>A0ABT6SRR7</accession>
<dbReference type="PANTHER" id="PTHR42830:SF1">
    <property type="entry name" value="OSMOTICALLY INDUCIBLE FAMILY PROTEIN"/>
    <property type="match status" value="1"/>
</dbReference>
<name>A0ABT6SRR7_9ACTN</name>
<reference evidence="1 2" key="1">
    <citation type="submission" date="2023-05" db="EMBL/GenBank/DDBJ databases">
        <title>Draft genome sequence of Streptomyces sp. B-S-A12 isolated from a cave soil in Thailand.</title>
        <authorList>
            <person name="Chamroensaksri N."/>
            <person name="Muangham S."/>
        </authorList>
    </citation>
    <scope>NUCLEOTIDE SEQUENCE [LARGE SCALE GENOMIC DNA]</scope>
    <source>
        <strain evidence="1 2">B-S-A12</strain>
    </source>
</reference>
<comment type="caution">
    <text evidence="1">The sequence shown here is derived from an EMBL/GenBank/DDBJ whole genome shotgun (WGS) entry which is preliminary data.</text>
</comment>
<dbReference type="InterPro" id="IPR036102">
    <property type="entry name" value="OsmC/Ohrsf"/>
</dbReference>
<gene>
    <name evidence="1" type="ORF">QIT00_01990</name>
</gene>
<proteinExistence type="predicted"/>
<keyword evidence="1" id="KW-0560">Oxidoreductase</keyword>
<dbReference type="Pfam" id="PF02566">
    <property type="entry name" value="OsmC"/>
    <property type="match status" value="1"/>
</dbReference>
<dbReference type="NCBIfam" id="TIGR03562">
    <property type="entry name" value="osmo_induc_OsmC"/>
    <property type="match status" value="1"/>
</dbReference>
<dbReference type="GO" id="GO:0004601">
    <property type="term" value="F:peroxidase activity"/>
    <property type="evidence" value="ECO:0007669"/>
    <property type="project" value="UniProtKB-KW"/>
</dbReference>
<sequence>MATMRTAHTVWEGNLLEGSGKVALDSSGIGQYPVSWPSRAEEPNGKTSPEELIAAAHSSCFSMALSNGLTQAGTPPTKLVTQAEVTFQPGEGITGILLIVEGAVPGLDEAEFVKAAEDAKKNCPVSQALSGTDIALRATLAAPAP</sequence>
<keyword evidence="2" id="KW-1185">Reference proteome</keyword>
<dbReference type="InterPro" id="IPR052707">
    <property type="entry name" value="OsmC_Ohr_Peroxiredoxin"/>
</dbReference>
<dbReference type="Gene3D" id="3.30.300.20">
    <property type="match status" value="1"/>
</dbReference>
<dbReference type="PANTHER" id="PTHR42830">
    <property type="entry name" value="OSMOTICALLY INDUCIBLE FAMILY PROTEIN"/>
    <property type="match status" value="1"/>
</dbReference>
<organism evidence="1 2">
    <name type="scientific">Streptomyces luteolus</name>
    <dbReference type="NCBI Taxonomy" id="3043615"/>
    <lineage>
        <taxon>Bacteria</taxon>
        <taxon>Bacillati</taxon>
        <taxon>Actinomycetota</taxon>
        <taxon>Actinomycetes</taxon>
        <taxon>Kitasatosporales</taxon>
        <taxon>Streptomycetaceae</taxon>
        <taxon>Streptomyces</taxon>
    </lineage>
</organism>